<keyword evidence="1" id="KW-0472">Membrane</keyword>
<dbReference type="EMBL" id="LCFP01000001">
    <property type="protein sequence ID" value="KKS98727.1"/>
    <property type="molecule type" value="Genomic_DNA"/>
</dbReference>
<organism evidence="2 3">
    <name type="scientific">Candidatus Gottesmanbacteria bacterium GW2011_GWA2_43_14</name>
    <dbReference type="NCBI Taxonomy" id="1618443"/>
    <lineage>
        <taxon>Bacteria</taxon>
        <taxon>Candidatus Gottesmaniibacteriota</taxon>
    </lineage>
</organism>
<reference evidence="2 3" key="1">
    <citation type="journal article" date="2015" name="Nature">
        <title>rRNA introns, odd ribosomes, and small enigmatic genomes across a large radiation of phyla.</title>
        <authorList>
            <person name="Brown C.T."/>
            <person name="Hug L.A."/>
            <person name="Thomas B.C."/>
            <person name="Sharon I."/>
            <person name="Castelle C.J."/>
            <person name="Singh A."/>
            <person name="Wilkins M.J."/>
            <person name="Williams K.H."/>
            <person name="Banfield J.F."/>
        </authorList>
    </citation>
    <scope>NUCLEOTIDE SEQUENCE [LARGE SCALE GENOMIC DNA]</scope>
</reference>
<dbReference type="STRING" id="1618443.UV73_C0001G0248"/>
<dbReference type="AlphaFoldDB" id="A0A0G1DMF4"/>
<protein>
    <submittedName>
        <fullName evidence="2">Uncharacterized protein</fullName>
    </submittedName>
</protein>
<gene>
    <name evidence="2" type="ORF">UV73_C0001G0248</name>
</gene>
<keyword evidence="1" id="KW-1133">Transmembrane helix</keyword>
<evidence type="ECO:0000313" key="2">
    <source>
        <dbReference type="EMBL" id="KKS98727.1"/>
    </source>
</evidence>
<keyword evidence="1" id="KW-0812">Transmembrane</keyword>
<comment type="caution">
    <text evidence="2">The sequence shown here is derived from an EMBL/GenBank/DDBJ whole genome shotgun (WGS) entry which is preliminary data.</text>
</comment>
<accession>A0A0G1DMF4</accession>
<sequence length="88" mass="9935">MRTDVKDVGMVIMGLVLIVTAFMALQRVDKFMQIRAMAECSQAANFIFEERSNGENGNQTTSRTMEPNHGFYKTCIEDMGYTTKIATE</sequence>
<evidence type="ECO:0000313" key="3">
    <source>
        <dbReference type="Proteomes" id="UP000034894"/>
    </source>
</evidence>
<proteinExistence type="predicted"/>
<feature type="transmembrane region" description="Helical" evidence="1">
    <location>
        <begin position="6"/>
        <end position="25"/>
    </location>
</feature>
<evidence type="ECO:0000256" key="1">
    <source>
        <dbReference type="SAM" id="Phobius"/>
    </source>
</evidence>
<dbReference type="Proteomes" id="UP000034894">
    <property type="component" value="Unassembled WGS sequence"/>
</dbReference>
<name>A0A0G1DMF4_9BACT</name>